<keyword evidence="9" id="KW-1185">Reference proteome</keyword>
<dbReference type="PANTHER" id="PTHR30429">
    <property type="entry name" value="D-METHIONINE-BINDING LIPOPROTEIN METQ"/>
    <property type="match status" value="1"/>
</dbReference>
<name>A0A3P3VVW3_9MICO</name>
<dbReference type="Gene3D" id="3.40.190.10">
    <property type="entry name" value="Periplasmic binding protein-like II"/>
    <property type="match status" value="2"/>
</dbReference>
<evidence type="ECO:0000256" key="5">
    <source>
        <dbReference type="ARBA" id="ARBA00023139"/>
    </source>
</evidence>
<dbReference type="RefSeq" id="WP_124971398.1">
    <property type="nucleotide sequence ID" value="NZ_RQVS01000006.1"/>
</dbReference>
<proteinExistence type="inferred from homology"/>
<evidence type="ECO:0000256" key="1">
    <source>
        <dbReference type="ARBA" id="ARBA00004635"/>
    </source>
</evidence>
<comment type="similarity">
    <text evidence="2">Belongs to the NlpA lipoprotein family.</text>
</comment>
<gene>
    <name evidence="8" type="ORF">EG850_05860</name>
</gene>
<keyword evidence="4" id="KW-0472">Membrane</keyword>
<sequence length="305" mass="31695">MARFRKLFAAAGALALAVGLSACAGANTPAATDGASSIEGYNGETIKIGVVGASDEYWTTYKEAAAAEGITIELIDFAEYNQPNPALAAGELDLNQFQHVLYLAQYNVADNETLVPIGATAIYPLGLYSTKHDSVDSIPEGGTVGVPNDPSNRARALLVLQSAGLITLKDGGSPFSDLTDIDEAASKVKVTELNADLLANSLGDLEAAIINNDFIKDAGLEASDAIAQDDPNDPAALSYANIFAARADDATKPVLLKLVEIYQTNAEVQAGVLENSGGTAVMLTTPAADLEAQLHKVEDDVRAQG</sequence>
<evidence type="ECO:0000256" key="2">
    <source>
        <dbReference type="ARBA" id="ARBA00008973"/>
    </source>
</evidence>
<organism evidence="8 9">
    <name type="scientific">Gulosibacter macacae</name>
    <dbReference type="NCBI Taxonomy" id="2488791"/>
    <lineage>
        <taxon>Bacteria</taxon>
        <taxon>Bacillati</taxon>
        <taxon>Actinomycetota</taxon>
        <taxon>Actinomycetes</taxon>
        <taxon>Micrococcales</taxon>
        <taxon>Microbacteriaceae</taxon>
        <taxon>Gulosibacter</taxon>
    </lineage>
</organism>
<dbReference type="Pfam" id="PF03180">
    <property type="entry name" value="Lipoprotein_9"/>
    <property type="match status" value="1"/>
</dbReference>
<comment type="caution">
    <text evidence="8">The sequence shown here is derived from an EMBL/GenBank/DDBJ whole genome shotgun (WGS) entry which is preliminary data.</text>
</comment>
<dbReference type="AlphaFoldDB" id="A0A3P3VVW3"/>
<feature type="chain" id="PRO_5038339526" evidence="7">
    <location>
        <begin position="25"/>
        <end position="305"/>
    </location>
</feature>
<keyword evidence="6" id="KW-0449">Lipoprotein</keyword>
<evidence type="ECO:0000256" key="7">
    <source>
        <dbReference type="SAM" id="SignalP"/>
    </source>
</evidence>
<accession>A0A3P3VVW3</accession>
<reference evidence="8 9" key="1">
    <citation type="submission" date="2018-11" db="EMBL/GenBank/DDBJ databases">
        <title>YIM 102482-1 draft genome.</title>
        <authorList>
            <person name="Li G."/>
            <person name="Jiang Y."/>
        </authorList>
    </citation>
    <scope>NUCLEOTIDE SEQUENCE [LARGE SCALE GENOMIC DNA]</scope>
    <source>
        <strain evidence="8 9">YIM 102482-1</strain>
    </source>
</reference>
<evidence type="ECO:0000256" key="3">
    <source>
        <dbReference type="ARBA" id="ARBA00022729"/>
    </source>
</evidence>
<evidence type="ECO:0000256" key="4">
    <source>
        <dbReference type="ARBA" id="ARBA00023136"/>
    </source>
</evidence>
<dbReference type="Proteomes" id="UP000274391">
    <property type="component" value="Unassembled WGS sequence"/>
</dbReference>
<comment type="subcellular location">
    <subcellularLocation>
        <location evidence="1">Membrane</location>
        <topology evidence="1">Lipid-anchor</topology>
    </subcellularLocation>
</comment>
<keyword evidence="3 7" id="KW-0732">Signal</keyword>
<keyword evidence="5" id="KW-0564">Palmitate</keyword>
<dbReference type="OrthoDB" id="9812878at2"/>
<dbReference type="PANTHER" id="PTHR30429:SF1">
    <property type="entry name" value="D-METHIONINE-BINDING LIPOPROTEIN METQ-RELATED"/>
    <property type="match status" value="1"/>
</dbReference>
<dbReference type="PROSITE" id="PS51257">
    <property type="entry name" value="PROKAR_LIPOPROTEIN"/>
    <property type="match status" value="1"/>
</dbReference>
<feature type="signal peptide" evidence="7">
    <location>
        <begin position="1"/>
        <end position="24"/>
    </location>
</feature>
<evidence type="ECO:0000313" key="9">
    <source>
        <dbReference type="Proteomes" id="UP000274391"/>
    </source>
</evidence>
<dbReference type="InterPro" id="IPR004872">
    <property type="entry name" value="Lipoprotein_NlpA"/>
</dbReference>
<dbReference type="EMBL" id="RQVS01000006">
    <property type="protein sequence ID" value="RRJ86935.1"/>
    <property type="molecule type" value="Genomic_DNA"/>
</dbReference>
<evidence type="ECO:0000313" key="8">
    <source>
        <dbReference type="EMBL" id="RRJ86935.1"/>
    </source>
</evidence>
<protein>
    <submittedName>
        <fullName evidence="8">Methionine ABC transporter substrate-binding protein</fullName>
    </submittedName>
</protein>
<dbReference type="SUPFAM" id="SSF53850">
    <property type="entry name" value="Periplasmic binding protein-like II"/>
    <property type="match status" value="1"/>
</dbReference>
<evidence type="ECO:0000256" key="6">
    <source>
        <dbReference type="ARBA" id="ARBA00023288"/>
    </source>
</evidence>
<dbReference type="GO" id="GO:0016020">
    <property type="term" value="C:membrane"/>
    <property type="evidence" value="ECO:0007669"/>
    <property type="project" value="UniProtKB-SubCell"/>
</dbReference>